<comment type="similarity">
    <text evidence="2">Belongs to the 1-acyl-sn-glycerol-3-phosphate acyltransferase family.</text>
</comment>
<keyword evidence="10" id="KW-1208">Phospholipid metabolism</keyword>
<keyword evidence="5" id="KW-0997">Cell inner membrane</keyword>
<evidence type="ECO:0000256" key="14">
    <source>
        <dbReference type="SAM" id="Phobius"/>
    </source>
</evidence>
<evidence type="ECO:0000256" key="3">
    <source>
        <dbReference type="ARBA" id="ARBA00022475"/>
    </source>
</evidence>
<proteinExistence type="inferred from homology"/>
<gene>
    <name evidence="16" type="ORF">MNB_SM-7-1290</name>
</gene>
<dbReference type="EC" id="2.3.1.51" evidence="16"/>
<feature type="transmembrane region" description="Helical" evidence="14">
    <location>
        <begin position="9"/>
        <end position="30"/>
    </location>
</feature>
<evidence type="ECO:0000256" key="7">
    <source>
        <dbReference type="ARBA" id="ARBA00023098"/>
    </source>
</evidence>
<comment type="function">
    <text evidence="13">Converts lysophosphatidic acid (LPA) into phosphatidic acid by incorporating acyl moiety at the 2 position.</text>
</comment>
<evidence type="ECO:0000256" key="1">
    <source>
        <dbReference type="ARBA" id="ARBA00004417"/>
    </source>
</evidence>
<evidence type="ECO:0000256" key="8">
    <source>
        <dbReference type="ARBA" id="ARBA00023136"/>
    </source>
</evidence>
<dbReference type="InterPro" id="IPR002123">
    <property type="entry name" value="Plipid/glycerol_acylTrfase"/>
</dbReference>
<organism evidence="16">
    <name type="scientific">hydrothermal vent metagenome</name>
    <dbReference type="NCBI Taxonomy" id="652676"/>
    <lineage>
        <taxon>unclassified sequences</taxon>
        <taxon>metagenomes</taxon>
        <taxon>ecological metagenomes</taxon>
    </lineage>
</organism>
<keyword evidence="11 16" id="KW-0012">Acyltransferase</keyword>
<dbReference type="GO" id="GO:0006654">
    <property type="term" value="P:phosphatidic acid biosynthetic process"/>
    <property type="evidence" value="ECO:0007669"/>
    <property type="project" value="TreeGrafter"/>
</dbReference>
<dbReference type="CDD" id="cd07989">
    <property type="entry name" value="LPLAT_AGPAT-like"/>
    <property type="match status" value="1"/>
</dbReference>
<evidence type="ECO:0000256" key="9">
    <source>
        <dbReference type="ARBA" id="ARBA00023209"/>
    </source>
</evidence>
<accession>A0A1W1BX35</accession>
<dbReference type="PANTHER" id="PTHR10434:SF59">
    <property type="entry name" value="1-ACYL-SN-GLYCEROL-3-PHOSPHATE ACYLTRANSFERASE"/>
    <property type="match status" value="1"/>
</dbReference>
<keyword evidence="9" id="KW-0594">Phospholipid biosynthesis</keyword>
<comment type="subcellular location">
    <subcellularLocation>
        <location evidence="1">Cell inner membrane</location>
        <topology evidence="1">Peripheral membrane protein</topology>
    </subcellularLocation>
</comment>
<dbReference type="Pfam" id="PF01553">
    <property type="entry name" value="Acyltransferase"/>
    <property type="match status" value="1"/>
</dbReference>
<feature type="domain" description="Phospholipid/glycerol acyltransferase" evidence="15">
    <location>
        <begin position="62"/>
        <end position="176"/>
    </location>
</feature>
<evidence type="ECO:0000256" key="10">
    <source>
        <dbReference type="ARBA" id="ARBA00023264"/>
    </source>
</evidence>
<evidence type="ECO:0000259" key="15">
    <source>
        <dbReference type="SMART" id="SM00563"/>
    </source>
</evidence>
<evidence type="ECO:0000256" key="13">
    <source>
        <dbReference type="ARBA" id="ARBA00037183"/>
    </source>
</evidence>
<keyword evidence="14" id="KW-1133">Transmembrane helix</keyword>
<dbReference type="EMBL" id="FPHB01000042">
    <property type="protein sequence ID" value="SFV58055.1"/>
    <property type="molecule type" value="Genomic_DNA"/>
</dbReference>
<evidence type="ECO:0000256" key="11">
    <source>
        <dbReference type="ARBA" id="ARBA00023315"/>
    </source>
</evidence>
<dbReference type="SMART" id="SM00563">
    <property type="entry name" value="PlsC"/>
    <property type="match status" value="1"/>
</dbReference>
<comment type="pathway">
    <text evidence="12">Phospholipid metabolism.</text>
</comment>
<evidence type="ECO:0000256" key="2">
    <source>
        <dbReference type="ARBA" id="ARBA00008655"/>
    </source>
</evidence>
<dbReference type="AlphaFoldDB" id="A0A1W1BX35"/>
<keyword evidence="8 14" id="KW-0472">Membrane</keyword>
<dbReference type="NCBIfam" id="TIGR00530">
    <property type="entry name" value="AGP_acyltrn"/>
    <property type="match status" value="1"/>
</dbReference>
<keyword evidence="6 16" id="KW-0808">Transferase</keyword>
<dbReference type="GO" id="GO:0003841">
    <property type="term" value="F:1-acylglycerol-3-phosphate O-acyltransferase activity"/>
    <property type="evidence" value="ECO:0007669"/>
    <property type="project" value="UniProtKB-EC"/>
</dbReference>
<sequence length="233" mass="26842">MKIFAHIRWLYATIVIFLGLILSIILFPVFKAPRSQKIAARFIKALTNFDIEVEGKEDPKAQMFLINHQSDLDIEVIELISNKELAWVAKKELFEVPFFGLAMKLPEHIAVDRKDKKSLLKLLKDAKDRLDKGKTLAIFPEGTRSKGEKMLPFKNGAKLIADKYALRVQPIVLIGTRNCFDIKSFTYNPGIIKAIFLDSFIADKDDENWLKDLREKMQETYNHNSTITKEDLE</sequence>
<dbReference type="InterPro" id="IPR004552">
    <property type="entry name" value="AGP_acyltrans"/>
</dbReference>
<name>A0A1W1BX35_9ZZZZ</name>
<evidence type="ECO:0000256" key="5">
    <source>
        <dbReference type="ARBA" id="ARBA00022519"/>
    </source>
</evidence>
<reference evidence="16" key="1">
    <citation type="submission" date="2016-10" db="EMBL/GenBank/DDBJ databases">
        <authorList>
            <person name="de Groot N.N."/>
        </authorList>
    </citation>
    <scope>NUCLEOTIDE SEQUENCE</scope>
</reference>
<keyword evidence="7" id="KW-0443">Lipid metabolism</keyword>
<keyword evidence="14" id="KW-0812">Transmembrane</keyword>
<dbReference type="PANTHER" id="PTHR10434">
    <property type="entry name" value="1-ACYL-SN-GLYCEROL-3-PHOSPHATE ACYLTRANSFERASE"/>
    <property type="match status" value="1"/>
</dbReference>
<keyword evidence="3" id="KW-1003">Cell membrane</keyword>
<evidence type="ECO:0000313" key="16">
    <source>
        <dbReference type="EMBL" id="SFV58055.1"/>
    </source>
</evidence>
<protein>
    <submittedName>
        <fullName evidence="16">1-acyl-sn-glycerol-3-phosphate acyltransferase</fullName>
        <ecNumber evidence="16">2.3.1.51</ecNumber>
    </submittedName>
</protein>
<evidence type="ECO:0000256" key="4">
    <source>
        <dbReference type="ARBA" id="ARBA00022516"/>
    </source>
</evidence>
<evidence type="ECO:0000256" key="12">
    <source>
        <dbReference type="ARBA" id="ARBA00025707"/>
    </source>
</evidence>
<evidence type="ECO:0000256" key="6">
    <source>
        <dbReference type="ARBA" id="ARBA00022679"/>
    </source>
</evidence>
<dbReference type="SUPFAM" id="SSF69593">
    <property type="entry name" value="Glycerol-3-phosphate (1)-acyltransferase"/>
    <property type="match status" value="1"/>
</dbReference>
<dbReference type="GO" id="GO:0005886">
    <property type="term" value="C:plasma membrane"/>
    <property type="evidence" value="ECO:0007669"/>
    <property type="project" value="UniProtKB-SubCell"/>
</dbReference>
<keyword evidence="4" id="KW-0444">Lipid biosynthesis</keyword>